<proteinExistence type="predicted"/>
<organism evidence="1 2">
    <name type="scientific">Exophiala sideris</name>
    <dbReference type="NCBI Taxonomy" id="1016849"/>
    <lineage>
        <taxon>Eukaryota</taxon>
        <taxon>Fungi</taxon>
        <taxon>Dikarya</taxon>
        <taxon>Ascomycota</taxon>
        <taxon>Pezizomycotina</taxon>
        <taxon>Eurotiomycetes</taxon>
        <taxon>Chaetothyriomycetidae</taxon>
        <taxon>Chaetothyriales</taxon>
        <taxon>Herpotrichiellaceae</taxon>
        <taxon>Exophiala</taxon>
    </lineage>
</organism>
<evidence type="ECO:0000313" key="1">
    <source>
        <dbReference type="EMBL" id="KAK5068444.1"/>
    </source>
</evidence>
<gene>
    <name evidence="1" type="ORF">LTR69_000563</name>
</gene>
<sequence>MPNEAIDYAGLIKVLWRSEWLQELDPAEMKLWESSNLKYDDPAAEDRIRRFQMHPSNITVAAAEQSDFARSMSVVHPEPGA</sequence>
<keyword evidence="2" id="KW-1185">Reference proteome</keyword>
<name>A0ABR0JSM4_9EURO</name>
<dbReference type="EMBL" id="JAVRRF010000001">
    <property type="protein sequence ID" value="KAK5068444.1"/>
    <property type="molecule type" value="Genomic_DNA"/>
</dbReference>
<protein>
    <submittedName>
        <fullName evidence="1">Uncharacterized protein</fullName>
    </submittedName>
</protein>
<reference evidence="1 2" key="1">
    <citation type="submission" date="2023-08" db="EMBL/GenBank/DDBJ databases">
        <title>Black Yeasts Isolated from many extreme environments.</title>
        <authorList>
            <person name="Coleine C."/>
            <person name="Stajich J.E."/>
            <person name="Selbmann L."/>
        </authorList>
    </citation>
    <scope>NUCLEOTIDE SEQUENCE [LARGE SCALE GENOMIC DNA]</scope>
    <source>
        <strain evidence="1 2">CCFEE 6328</strain>
    </source>
</reference>
<dbReference type="Proteomes" id="UP001345691">
    <property type="component" value="Unassembled WGS sequence"/>
</dbReference>
<comment type="caution">
    <text evidence="1">The sequence shown here is derived from an EMBL/GenBank/DDBJ whole genome shotgun (WGS) entry which is preliminary data.</text>
</comment>
<evidence type="ECO:0000313" key="2">
    <source>
        <dbReference type="Proteomes" id="UP001345691"/>
    </source>
</evidence>
<accession>A0ABR0JSM4</accession>